<dbReference type="CDD" id="cd13124">
    <property type="entry name" value="MATE_SpoVB_like"/>
    <property type="match status" value="1"/>
</dbReference>
<keyword evidence="5 6" id="KW-0472">Membrane</keyword>
<name>G8PAN1_PEDCP</name>
<keyword evidence="4 6" id="KW-1133">Transmembrane helix</keyword>
<dbReference type="InterPro" id="IPR050833">
    <property type="entry name" value="Poly_Biosynth_Transport"/>
</dbReference>
<evidence type="ECO:0000256" key="3">
    <source>
        <dbReference type="ARBA" id="ARBA00022692"/>
    </source>
</evidence>
<dbReference type="KEGG" id="pce:PECL_267"/>
<keyword evidence="2" id="KW-1003">Cell membrane</keyword>
<dbReference type="PANTHER" id="PTHR30250">
    <property type="entry name" value="PST FAMILY PREDICTED COLANIC ACID TRANSPORTER"/>
    <property type="match status" value="1"/>
</dbReference>
<evidence type="ECO:0000256" key="5">
    <source>
        <dbReference type="ARBA" id="ARBA00023136"/>
    </source>
</evidence>
<dbReference type="InterPro" id="IPR024923">
    <property type="entry name" value="PG_synth_SpoVB"/>
</dbReference>
<feature type="transmembrane region" description="Helical" evidence="6">
    <location>
        <begin position="230"/>
        <end position="250"/>
    </location>
</feature>
<evidence type="ECO:0000256" key="4">
    <source>
        <dbReference type="ARBA" id="ARBA00022989"/>
    </source>
</evidence>
<feature type="transmembrane region" description="Helical" evidence="6">
    <location>
        <begin position="384"/>
        <end position="403"/>
    </location>
</feature>
<accession>G8PAN1</accession>
<dbReference type="Proteomes" id="UP000005444">
    <property type="component" value="Chromosome"/>
</dbReference>
<feature type="transmembrane region" description="Helical" evidence="6">
    <location>
        <begin position="122"/>
        <end position="143"/>
    </location>
</feature>
<feature type="transmembrane region" description="Helical" evidence="6">
    <location>
        <begin position="187"/>
        <end position="204"/>
    </location>
</feature>
<evidence type="ECO:0000313" key="7">
    <source>
        <dbReference type="EMBL" id="AEV94590.1"/>
    </source>
</evidence>
<dbReference type="EMBL" id="CP003137">
    <property type="protein sequence ID" value="AEV94590.1"/>
    <property type="molecule type" value="Genomic_DNA"/>
</dbReference>
<evidence type="ECO:0000256" key="2">
    <source>
        <dbReference type="ARBA" id="ARBA00022475"/>
    </source>
</evidence>
<dbReference type="GO" id="GO:0005886">
    <property type="term" value="C:plasma membrane"/>
    <property type="evidence" value="ECO:0007669"/>
    <property type="project" value="UniProtKB-SubCell"/>
</dbReference>
<feature type="transmembrane region" description="Helical" evidence="6">
    <location>
        <begin position="479"/>
        <end position="499"/>
    </location>
</feature>
<sequence>MNNPSTKSVMRGAMVLSLASLIAKILSAIYRIPLQNLVGNTGFYVYQQVYPIYGIGMTFALSGFPIFISKIIAEQPSEKERWRINFYSFLILVIISIAFFLAIFCSSHLIAVWMGDSQLTPLLKAVSFMFLFMPLLAAGRGYYQGIYDVVPTALSQVVEQFVRVAVIIAVAVLATKLSWNVYFMGKWAMASSSIAAVFSSLFFLQFGRKLLAKIPTEIDFKKLGHLFKRFVIEGGLVCLMASMIILLQLVDSFTVKNGLVSSGVSNEAAKGLKGVFDRAQPLVQLGVVIATSFGAALLPSLTRAVQKRNQVEFYRSAVSLIRVSTIISVAASLGMIAIMPEINVLLFGDTSGSSSLAIYNLSIIFSALIFVYNSVLQSINRLRATFFAVLAGLLVKIALNSWFVQRMGINGASIVTVLSLMTVAIAMGVLVPRQINQRVYVKDGFIFKLIFGAGIMTIVVGSFATVLTKILPLTNRAVTMLNVIISIVIGVTIFAVYVFKAHLLSVREWLVLPYGKQALKFIQRIGK</sequence>
<feature type="transmembrane region" description="Helical" evidence="6">
    <location>
        <begin position="409"/>
        <end position="433"/>
    </location>
</feature>
<proteinExistence type="predicted"/>
<keyword evidence="3 6" id="KW-0812">Transmembrane</keyword>
<dbReference type="Pfam" id="PF01943">
    <property type="entry name" value="Polysacc_synt"/>
    <property type="match status" value="1"/>
</dbReference>
<dbReference type="eggNOG" id="COG2244">
    <property type="taxonomic scope" value="Bacteria"/>
</dbReference>
<dbReference type="STRING" id="701521.PECL_267"/>
<keyword evidence="8" id="KW-1185">Reference proteome</keyword>
<dbReference type="AlphaFoldDB" id="G8PAN1"/>
<feature type="transmembrane region" description="Helical" evidence="6">
    <location>
        <begin position="313"/>
        <end position="336"/>
    </location>
</feature>
<protein>
    <submittedName>
        <fullName evidence="7">Polysaccharide biosynthesis protein</fullName>
    </submittedName>
</protein>
<evidence type="ECO:0000256" key="1">
    <source>
        <dbReference type="ARBA" id="ARBA00004651"/>
    </source>
</evidence>
<organism evidence="7 8">
    <name type="scientific">Pediococcus claussenii (strain ATCC BAA-344 / DSM 14800 / JCM 18046 / KCTC 3811 / LMG 21948 / P06)</name>
    <dbReference type="NCBI Taxonomy" id="701521"/>
    <lineage>
        <taxon>Bacteria</taxon>
        <taxon>Bacillati</taxon>
        <taxon>Bacillota</taxon>
        <taxon>Bacilli</taxon>
        <taxon>Lactobacillales</taxon>
        <taxon>Lactobacillaceae</taxon>
        <taxon>Pediococcus</taxon>
    </lineage>
</organism>
<feature type="transmembrane region" description="Helical" evidence="6">
    <location>
        <begin position="282"/>
        <end position="301"/>
    </location>
</feature>
<dbReference type="PANTHER" id="PTHR30250:SF29">
    <property type="entry name" value="POLYSACCHARIDE BIOSYNTHESIS PROTEIN C-TERMINAL DOMAIN-CONTAINING PROTEIN"/>
    <property type="match status" value="1"/>
</dbReference>
<feature type="transmembrane region" description="Helical" evidence="6">
    <location>
        <begin position="12"/>
        <end position="32"/>
    </location>
</feature>
<gene>
    <name evidence="7" type="ordered locus">PECL_267</name>
</gene>
<feature type="transmembrane region" description="Helical" evidence="6">
    <location>
        <begin position="84"/>
        <end position="110"/>
    </location>
</feature>
<comment type="subcellular location">
    <subcellularLocation>
        <location evidence="1">Cell membrane</location>
        <topology evidence="1">Multi-pass membrane protein</topology>
    </subcellularLocation>
</comment>
<feature type="transmembrane region" description="Helical" evidence="6">
    <location>
        <begin position="356"/>
        <end position="372"/>
    </location>
</feature>
<evidence type="ECO:0000313" key="8">
    <source>
        <dbReference type="Proteomes" id="UP000005444"/>
    </source>
</evidence>
<dbReference type="PATRIC" id="fig|701521.8.peg.259"/>
<dbReference type="InterPro" id="IPR002797">
    <property type="entry name" value="Polysacc_synth"/>
</dbReference>
<dbReference type="RefSeq" id="WP_014214788.1">
    <property type="nucleotide sequence ID" value="NC_016605.1"/>
</dbReference>
<feature type="transmembrane region" description="Helical" evidence="6">
    <location>
        <begin position="164"/>
        <end position="181"/>
    </location>
</feature>
<dbReference type="HOGENOM" id="CLU_022017_2_1_9"/>
<feature type="transmembrane region" description="Helical" evidence="6">
    <location>
        <begin position="52"/>
        <end position="72"/>
    </location>
</feature>
<reference evidence="7 8" key="1">
    <citation type="journal article" date="2012" name="J. Bacteriol.">
        <title>Complete Genome Sequence of the Beer Spoilage Organism Pediococcus claussenii ATCC BAA-344T.</title>
        <authorList>
            <person name="Pittet V."/>
            <person name="Abegunde T."/>
            <person name="Marfleet T."/>
            <person name="Haakensen M."/>
            <person name="Morrow K."/>
            <person name="Jayaprakash T."/>
            <person name="Schroeder K."/>
            <person name="Trost B."/>
            <person name="Byrns S."/>
            <person name="Bergsveinson J."/>
            <person name="Kusalik A."/>
            <person name="Ziola B."/>
        </authorList>
    </citation>
    <scope>NUCLEOTIDE SEQUENCE [LARGE SCALE GENOMIC DNA]</scope>
    <source>
        <strain evidence="7 8">ATCC BAA-344</strain>
    </source>
</reference>
<evidence type="ECO:0000256" key="6">
    <source>
        <dbReference type="SAM" id="Phobius"/>
    </source>
</evidence>
<feature type="transmembrane region" description="Helical" evidence="6">
    <location>
        <begin position="445"/>
        <end position="467"/>
    </location>
</feature>